<evidence type="ECO:0000313" key="3">
    <source>
        <dbReference type="Proteomes" id="UP001597297"/>
    </source>
</evidence>
<accession>A0ABW5E521</accession>
<comment type="caution">
    <text evidence="2">The sequence shown here is derived from an EMBL/GenBank/DDBJ whole genome shotgun (WGS) entry which is preliminary data.</text>
</comment>
<sequence length="186" mass="21402">MKKRINKLRSLFGKSENKEEAPQETSTPKEITITFDEELNNIFHSFSGLFIGAISDDSDIAAPTVLDRQKLDFSKDSLQVVDQYLLHVFSNRSDFADKELENTILWGGAYTGEVIKRNTDANLFWESYESYMERNPEYKEKIPHTLTTRTLLSSDNGTAMTMPVNKVLRFLSEGEEHSLRYYADNL</sequence>
<evidence type="ECO:0000256" key="1">
    <source>
        <dbReference type="SAM" id="MobiDB-lite"/>
    </source>
</evidence>
<feature type="region of interest" description="Disordered" evidence="1">
    <location>
        <begin position="1"/>
        <end position="27"/>
    </location>
</feature>
<organism evidence="2 3">
    <name type="scientific">Rubritalea spongiae</name>
    <dbReference type="NCBI Taxonomy" id="430797"/>
    <lineage>
        <taxon>Bacteria</taxon>
        <taxon>Pseudomonadati</taxon>
        <taxon>Verrucomicrobiota</taxon>
        <taxon>Verrucomicrobiia</taxon>
        <taxon>Verrucomicrobiales</taxon>
        <taxon>Rubritaleaceae</taxon>
        <taxon>Rubritalea</taxon>
    </lineage>
</organism>
<evidence type="ECO:0000313" key="2">
    <source>
        <dbReference type="EMBL" id="MFD2277726.1"/>
    </source>
</evidence>
<proteinExistence type="predicted"/>
<dbReference type="RefSeq" id="WP_377092582.1">
    <property type="nucleotide sequence ID" value="NZ_JBHSJM010000001.1"/>
</dbReference>
<reference evidence="3" key="1">
    <citation type="journal article" date="2019" name="Int. J. Syst. Evol. Microbiol.">
        <title>The Global Catalogue of Microorganisms (GCM) 10K type strain sequencing project: providing services to taxonomists for standard genome sequencing and annotation.</title>
        <authorList>
            <consortium name="The Broad Institute Genomics Platform"/>
            <consortium name="The Broad Institute Genome Sequencing Center for Infectious Disease"/>
            <person name="Wu L."/>
            <person name="Ma J."/>
        </authorList>
    </citation>
    <scope>NUCLEOTIDE SEQUENCE [LARGE SCALE GENOMIC DNA]</scope>
    <source>
        <strain evidence="3">JCM 16545</strain>
    </source>
</reference>
<protein>
    <submittedName>
        <fullName evidence="2">Uncharacterized protein</fullName>
    </submittedName>
</protein>
<dbReference type="EMBL" id="JBHUJC010000044">
    <property type="protein sequence ID" value="MFD2277726.1"/>
    <property type="molecule type" value="Genomic_DNA"/>
</dbReference>
<gene>
    <name evidence="2" type="ORF">ACFSQZ_14755</name>
</gene>
<keyword evidence="3" id="KW-1185">Reference proteome</keyword>
<dbReference type="Proteomes" id="UP001597297">
    <property type="component" value="Unassembled WGS sequence"/>
</dbReference>
<name>A0ABW5E521_9BACT</name>